<sequence length="185" mass="21467">MLSRVLMGKMFGQLFDACLIKWNTFYLDHFGRKWFALEFTDEDDLKYVLNNRPYGGLGDSVQYKEKQIIRDITQPIGKVDLRFPLKRVLIINHNDDSPILISYEKLFEVCCYCGRMCLEGHSCAEFETDDGCFMIDKAFEDEPTVYPEDVVVDEDIKACLQDDVMLCFPKAANVEDYMECEESGQ</sequence>
<reference evidence="1 2" key="3">
    <citation type="submission" date="2019-11" db="EMBL/GenBank/DDBJ databases">
        <title>A de novo genome assembly of a pear dwarfing rootstock.</title>
        <authorList>
            <person name="Wang F."/>
            <person name="Wang J."/>
            <person name="Li S."/>
            <person name="Zhang Y."/>
            <person name="Fang M."/>
            <person name="Ma L."/>
            <person name="Zhao Y."/>
            <person name="Jiang S."/>
        </authorList>
    </citation>
    <scope>NUCLEOTIDE SEQUENCE [LARGE SCALE GENOMIC DNA]</scope>
    <source>
        <strain evidence="1">S2</strain>
        <tissue evidence="1">Leaf</tissue>
    </source>
</reference>
<reference evidence="1 2" key="1">
    <citation type="submission" date="2019-09" db="EMBL/GenBank/DDBJ databases">
        <authorList>
            <person name="Ou C."/>
        </authorList>
    </citation>
    <scope>NUCLEOTIDE SEQUENCE [LARGE SCALE GENOMIC DNA]</scope>
    <source>
        <strain evidence="1">S2</strain>
        <tissue evidence="1">Leaf</tissue>
    </source>
</reference>
<name>A0A5N5HW65_9ROSA</name>
<evidence type="ECO:0000313" key="2">
    <source>
        <dbReference type="Proteomes" id="UP000327157"/>
    </source>
</evidence>
<evidence type="ECO:0008006" key="3">
    <source>
        <dbReference type="Google" id="ProtNLM"/>
    </source>
</evidence>
<proteinExistence type="predicted"/>
<dbReference type="OrthoDB" id="1096772at2759"/>
<dbReference type="EMBL" id="SMOL01000143">
    <property type="protein sequence ID" value="KAB2631053.1"/>
    <property type="molecule type" value="Genomic_DNA"/>
</dbReference>
<keyword evidence="2" id="KW-1185">Reference proteome</keyword>
<accession>A0A5N5HW65</accession>
<dbReference type="Proteomes" id="UP000327157">
    <property type="component" value="Chromosome 12"/>
</dbReference>
<gene>
    <name evidence="1" type="ORF">D8674_008572</name>
</gene>
<evidence type="ECO:0000313" key="1">
    <source>
        <dbReference type="EMBL" id="KAB2631053.1"/>
    </source>
</evidence>
<comment type="caution">
    <text evidence="1">The sequence shown here is derived from an EMBL/GenBank/DDBJ whole genome shotgun (WGS) entry which is preliminary data.</text>
</comment>
<reference evidence="2" key="2">
    <citation type="submission" date="2019-10" db="EMBL/GenBank/DDBJ databases">
        <title>A de novo genome assembly of a pear dwarfing rootstock.</title>
        <authorList>
            <person name="Wang F."/>
            <person name="Wang J."/>
            <person name="Li S."/>
            <person name="Zhang Y."/>
            <person name="Fang M."/>
            <person name="Ma L."/>
            <person name="Zhao Y."/>
            <person name="Jiang S."/>
        </authorList>
    </citation>
    <scope>NUCLEOTIDE SEQUENCE [LARGE SCALE GENOMIC DNA]</scope>
</reference>
<dbReference type="AlphaFoldDB" id="A0A5N5HW65"/>
<organism evidence="1 2">
    <name type="scientific">Pyrus ussuriensis x Pyrus communis</name>
    <dbReference type="NCBI Taxonomy" id="2448454"/>
    <lineage>
        <taxon>Eukaryota</taxon>
        <taxon>Viridiplantae</taxon>
        <taxon>Streptophyta</taxon>
        <taxon>Embryophyta</taxon>
        <taxon>Tracheophyta</taxon>
        <taxon>Spermatophyta</taxon>
        <taxon>Magnoliopsida</taxon>
        <taxon>eudicotyledons</taxon>
        <taxon>Gunneridae</taxon>
        <taxon>Pentapetalae</taxon>
        <taxon>rosids</taxon>
        <taxon>fabids</taxon>
        <taxon>Rosales</taxon>
        <taxon>Rosaceae</taxon>
        <taxon>Amygdaloideae</taxon>
        <taxon>Maleae</taxon>
        <taxon>Pyrus</taxon>
    </lineage>
</organism>
<protein>
    <recommendedName>
        <fullName evidence="3">DUF4283 domain-containing protein</fullName>
    </recommendedName>
</protein>